<dbReference type="InParanoid" id="N1JA46"/>
<sequence length="197" mass="22647">MKLLSMTAVALLIDISVSFTVIDDNQTFQNEPKLPILNDKFQMTCYSNQVYLAHEIKQFSEIAYREKNNVGLESGSFTRFPAVTVYKYLIGEHYVPELGYAHHYVLIDNVGLFLAGMLEYPTNEGTAYAACKFSKHTRYESYQDSRQLHTQDDQVYDVSRHGQHHQQPPIGHGRQRPGQSSKERPGQSSRERGGWWN</sequence>
<keyword evidence="4" id="KW-1185">Reference proteome</keyword>
<dbReference type="Proteomes" id="UP000015441">
    <property type="component" value="Unassembled WGS sequence"/>
</dbReference>
<dbReference type="AlphaFoldDB" id="N1JA46"/>
<dbReference type="EMBL" id="CAUH01002597">
    <property type="protein sequence ID" value="CCU76459.1"/>
    <property type="molecule type" value="Genomic_DNA"/>
</dbReference>
<keyword evidence="2" id="KW-0732">Signal</keyword>
<gene>
    <name evidence="3" type="ORF">BGHDH14_bgh05096</name>
</gene>
<name>N1JA46_BLUG1</name>
<evidence type="ECO:0000313" key="3">
    <source>
        <dbReference type="EMBL" id="CCU76459.1"/>
    </source>
</evidence>
<evidence type="ECO:0000313" key="4">
    <source>
        <dbReference type="Proteomes" id="UP000015441"/>
    </source>
</evidence>
<dbReference type="HOGENOM" id="CLU_127194_0_0_1"/>
<feature type="region of interest" description="Disordered" evidence="1">
    <location>
        <begin position="156"/>
        <end position="197"/>
    </location>
</feature>
<reference evidence="3 4" key="1">
    <citation type="journal article" date="2010" name="Science">
        <title>Genome expansion and gene loss in powdery mildew fungi reveal tradeoffs in extreme parasitism.</title>
        <authorList>
            <person name="Spanu P.D."/>
            <person name="Abbott J.C."/>
            <person name="Amselem J."/>
            <person name="Burgis T.A."/>
            <person name="Soanes D.M."/>
            <person name="Stueber K."/>
            <person name="Ver Loren van Themaat E."/>
            <person name="Brown J.K.M."/>
            <person name="Butcher S.A."/>
            <person name="Gurr S.J."/>
            <person name="Lebrun M.-H."/>
            <person name="Ridout C.J."/>
            <person name="Schulze-Lefert P."/>
            <person name="Talbot N.J."/>
            <person name="Ahmadinejad N."/>
            <person name="Ametz C."/>
            <person name="Barton G.R."/>
            <person name="Benjdia M."/>
            <person name="Bidzinski P."/>
            <person name="Bindschedler L.V."/>
            <person name="Both M."/>
            <person name="Brewer M.T."/>
            <person name="Cadle-Davidson L."/>
            <person name="Cadle-Davidson M.M."/>
            <person name="Collemare J."/>
            <person name="Cramer R."/>
            <person name="Frenkel O."/>
            <person name="Godfrey D."/>
            <person name="Harriman J."/>
            <person name="Hoede C."/>
            <person name="King B.C."/>
            <person name="Klages S."/>
            <person name="Kleemann J."/>
            <person name="Knoll D."/>
            <person name="Koti P.S."/>
            <person name="Kreplak J."/>
            <person name="Lopez-Ruiz F.J."/>
            <person name="Lu X."/>
            <person name="Maekawa T."/>
            <person name="Mahanil S."/>
            <person name="Micali C."/>
            <person name="Milgroom M.G."/>
            <person name="Montana G."/>
            <person name="Noir S."/>
            <person name="O'Connell R.J."/>
            <person name="Oberhaensli S."/>
            <person name="Parlange F."/>
            <person name="Pedersen C."/>
            <person name="Quesneville H."/>
            <person name="Reinhardt R."/>
            <person name="Rott M."/>
            <person name="Sacristan S."/>
            <person name="Schmidt S.M."/>
            <person name="Schoen M."/>
            <person name="Skamnioti P."/>
            <person name="Sommer H."/>
            <person name="Stephens A."/>
            <person name="Takahara H."/>
            <person name="Thordal-Christensen H."/>
            <person name="Vigouroux M."/>
            <person name="Wessling R."/>
            <person name="Wicker T."/>
            <person name="Panstruga R."/>
        </authorList>
    </citation>
    <scope>NUCLEOTIDE SEQUENCE [LARGE SCALE GENOMIC DNA]</scope>
    <source>
        <strain evidence="3">DH14</strain>
    </source>
</reference>
<accession>N1JA46</accession>
<comment type="caution">
    <text evidence="3">The sequence shown here is derived from an EMBL/GenBank/DDBJ whole genome shotgun (WGS) entry which is preliminary data.</text>
</comment>
<protein>
    <submittedName>
        <fullName evidence="3">Putative candidate secreted effector protein</fullName>
    </submittedName>
</protein>
<dbReference type="OrthoDB" id="10447447at2759"/>
<evidence type="ECO:0000256" key="2">
    <source>
        <dbReference type="SAM" id="SignalP"/>
    </source>
</evidence>
<feature type="compositionally biased region" description="Basic and acidic residues" evidence="1">
    <location>
        <begin position="181"/>
        <end position="197"/>
    </location>
</feature>
<feature type="chain" id="PRO_5004107334" evidence="2">
    <location>
        <begin position="19"/>
        <end position="197"/>
    </location>
</feature>
<proteinExistence type="predicted"/>
<evidence type="ECO:0000256" key="1">
    <source>
        <dbReference type="SAM" id="MobiDB-lite"/>
    </source>
</evidence>
<feature type="signal peptide" evidence="2">
    <location>
        <begin position="1"/>
        <end position="18"/>
    </location>
</feature>
<organism evidence="3 4">
    <name type="scientific">Blumeria graminis f. sp. hordei (strain DH14)</name>
    <name type="common">Barley powdery mildew</name>
    <name type="synonym">Oidium monilioides f. sp. hordei</name>
    <dbReference type="NCBI Taxonomy" id="546991"/>
    <lineage>
        <taxon>Eukaryota</taxon>
        <taxon>Fungi</taxon>
        <taxon>Dikarya</taxon>
        <taxon>Ascomycota</taxon>
        <taxon>Pezizomycotina</taxon>
        <taxon>Leotiomycetes</taxon>
        <taxon>Erysiphales</taxon>
        <taxon>Erysiphaceae</taxon>
        <taxon>Blumeria</taxon>
        <taxon>Blumeria hordei</taxon>
    </lineage>
</organism>